<dbReference type="PANTHER" id="PTHR10288">
    <property type="entry name" value="KH DOMAIN CONTAINING RNA BINDING PROTEIN"/>
    <property type="match status" value="1"/>
</dbReference>
<dbReference type="Pfam" id="PF00013">
    <property type="entry name" value="KH_1"/>
    <property type="match status" value="4"/>
</dbReference>
<feature type="domain" description="K Homology" evidence="4">
    <location>
        <begin position="346"/>
        <end position="421"/>
    </location>
</feature>
<organism evidence="5 6">
    <name type="scientific">Adiantum capillus-veneris</name>
    <name type="common">Maidenhair fern</name>
    <dbReference type="NCBI Taxonomy" id="13818"/>
    <lineage>
        <taxon>Eukaryota</taxon>
        <taxon>Viridiplantae</taxon>
        <taxon>Streptophyta</taxon>
        <taxon>Embryophyta</taxon>
        <taxon>Tracheophyta</taxon>
        <taxon>Polypodiopsida</taxon>
        <taxon>Polypodiidae</taxon>
        <taxon>Polypodiales</taxon>
        <taxon>Pteridineae</taxon>
        <taxon>Pteridaceae</taxon>
        <taxon>Vittarioideae</taxon>
        <taxon>Adiantum</taxon>
    </lineage>
</organism>
<evidence type="ECO:0000313" key="5">
    <source>
        <dbReference type="EMBL" id="KAI5069102.1"/>
    </source>
</evidence>
<comment type="caution">
    <text evidence="5">The sequence shown here is derived from an EMBL/GenBank/DDBJ whole genome shotgun (WGS) entry which is preliminary data.</text>
</comment>
<feature type="compositionally biased region" description="Basic and acidic residues" evidence="3">
    <location>
        <begin position="15"/>
        <end position="26"/>
    </location>
</feature>
<keyword evidence="2" id="KW-0694">RNA-binding</keyword>
<gene>
    <name evidence="5" type="ORF">GOP47_0015403</name>
</gene>
<accession>A0A9D4UKC8</accession>
<sequence>MEGPYSRFRGKRSFSYHDREYEDYNGRQKRHMPGDSRAGGILPVPPPGLRPQAHGAKIMIADAAEGADDRVIFISSFDGDKRNGRSRDNGDAEKAGVEPEKKDKEEFLSPAQEALVGCLLGKGGRVIEQMREDTKTRIRILPRDQLPFCSLPFDEILQIVGDASAVKKAIRVVAQRLYENPAHEHIQFAALAPPRSAAGRPLSPEDMDVHSRNIMNVRRNVDVHHQRPFTSFADLETSNSSHSRDIQSGAHDISWTARGSKDELVFRLLCPNEKIGGIIGRGGNVIRGLQEDTGVRIKVLDPVTGSAERIIVISSVERPDDDISPAQEALLHLQSKIADLGPDEDAVITSRLLVPSDLVGCLLGKGGSVITEIRRSTRANIRILGKDDLPKCALPNDELVQIVGDIRVAREALIQVTGRLRRKSFEERYAASSGENINTSLTRPVVTRQNEFGSPSRLEFPRAGVDSLGPLSTSYQASTSPWMGQDALGGRTLRDSEPPGAQQGPNFRVTGALVTRTTMEVVIPAHAITAIIGDGGSRIVRIRQISGAKVDLLDVRSGASEGVVKISGTPEQTQAAQNLLQELILKGRLPHGYSGEFYPS</sequence>
<feature type="domain" description="K Homology" evidence="4">
    <location>
        <begin position="101"/>
        <end position="178"/>
    </location>
</feature>
<dbReference type="InterPro" id="IPR036612">
    <property type="entry name" value="KH_dom_type_1_sf"/>
</dbReference>
<dbReference type="Gene3D" id="3.30.310.210">
    <property type="match status" value="2"/>
</dbReference>
<dbReference type="CDD" id="cd22459">
    <property type="entry name" value="KH-I_PEPPER_rpt1_like"/>
    <property type="match status" value="1"/>
</dbReference>
<dbReference type="GO" id="GO:0003723">
    <property type="term" value="F:RNA binding"/>
    <property type="evidence" value="ECO:0007669"/>
    <property type="project" value="UniProtKB-UniRule"/>
</dbReference>
<feature type="domain" description="K Homology" evidence="4">
    <location>
        <begin position="262"/>
        <end position="335"/>
    </location>
</feature>
<dbReference type="Gene3D" id="3.30.1370.10">
    <property type="entry name" value="K Homology domain, type 1"/>
    <property type="match status" value="1"/>
</dbReference>
<dbReference type="SUPFAM" id="SSF54791">
    <property type="entry name" value="Eukaryotic type KH-domain (KH-domain type I)"/>
    <property type="match status" value="4"/>
</dbReference>
<dbReference type="CDD" id="cd22462">
    <property type="entry name" value="KH-I_HEN4_like_rpt5"/>
    <property type="match status" value="1"/>
</dbReference>
<dbReference type="SMART" id="SM00322">
    <property type="entry name" value="KH"/>
    <property type="match status" value="4"/>
</dbReference>
<evidence type="ECO:0000256" key="2">
    <source>
        <dbReference type="PROSITE-ProRule" id="PRU00117"/>
    </source>
</evidence>
<dbReference type="AlphaFoldDB" id="A0A9D4UKC8"/>
<dbReference type="PROSITE" id="PS50084">
    <property type="entry name" value="KH_TYPE_1"/>
    <property type="match status" value="4"/>
</dbReference>
<feature type="region of interest" description="Disordered" evidence="3">
    <location>
        <begin position="1"/>
        <end position="50"/>
    </location>
</feature>
<evidence type="ECO:0000256" key="3">
    <source>
        <dbReference type="SAM" id="MobiDB-lite"/>
    </source>
</evidence>
<feature type="region of interest" description="Disordered" evidence="3">
    <location>
        <begin position="78"/>
        <end position="106"/>
    </location>
</feature>
<dbReference type="InterPro" id="IPR004087">
    <property type="entry name" value="KH_dom"/>
</dbReference>
<protein>
    <recommendedName>
        <fullName evidence="4">K Homology domain-containing protein</fullName>
    </recommendedName>
</protein>
<dbReference type="CDD" id="cd22460">
    <property type="entry name" value="KH-I_PEPPER_rpt2_like"/>
    <property type="match status" value="2"/>
</dbReference>
<dbReference type="Proteomes" id="UP000886520">
    <property type="component" value="Chromosome 15"/>
</dbReference>
<evidence type="ECO:0000256" key="1">
    <source>
        <dbReference type="ARBA" id="ARBA00022737"/>
    </source>
</evidence>
<name>A0A9D4UKC8_ADICA</name>
<reference evidence="5" key="1">
    <citation type="submission" date="2021-01" db="EMBL/GenBank/DDBJ databases">
        <title>Adiantum capillus-veneris genome.</title>
        <authorList>
            <person name="Fang Y."/>
            <person name="Liao Q."/>
        </authorList>
    </citation>
    <scope>NUCLEOTIDE SEQUENCE</scope>
    <source>
        <strain evidence="5">H3</strain>
        <tissue evidence="5">Leaf</tissue>
    </source>
</reference>
<keyword evidence="1" id="KW-0677">Repeat</keyword>
<dbReference type="InterPro" id="IPR004088">
    <property type="entry name" value="KH_dom_type_1"/>
</dbReference>
<evidence type="ECO:0000313" key="6">
    <source>
        <dbReference type="Proteomes" id="UP000886520"/>
    </source>
</evidence>
<proteinExistence type="predicted"/>
<keyword evidence="6" id="KW-1185">Reference proteome</keyword>
<evidence type="ECO:0000259" key="4">
    <source>
        <dbReference type="SMART" id="SM00322"/>
    </source>
</evidence>
<feature type="domain" description="K Homology" evidence="4">
    <location>
        <begin position="515"/>
        <end position="585"/>
    </location>
</feature>
<dbReference type="OrthoDB" id="442947at2759"/>
<dbReference type="EMBL" id="JABFUD020000015">
    <property type="protein sequence ID" value="KAI5069102.1"/>
    <property type="molecule type" value="Genomic_DNA"/>
</dbReference>